<evidence type="ECO:0000313" key="12">
    <source>
        <dbReference type="Proteomes" id="UP000528964"/>
    </source>
</evidence>
<dbReference type="Gene3D" id="1.10.101.10">
    <property type="entry name" value="PGBD-like superfamily/PGBD"/>
    <property type="match status" value="1"/>
</dbReference>
<feature type="signal peptide" evidence="9">
    <location>
        <begin position="1"/>
        <end position="21"/>
    </location>
</feature>
<evidence type="ECO:0000256" key="7">
    <source>
        <dbReference type="PROSITE-ProRule" id="PRU01373"/>
    </source>
</evidence>
<dbReference type="PROSITE" id="PS52029">
    <property type="entry name" value="LD_TPASE"/>
    <property type="match status" value="1"/>
</dbReference>
<comment type="pathway">
    <text evidence="1 7">Cell wall biogenesis; peptidoglycan biosynthesis.</text>
</comment>
<dbReference type="EMBL" id="JACIDR010000007">
    <property type="protein sequence ID" value="MBB3974696.1"/>
    <property type="molecule type" value="Genomic_DNA"/>
</dbReference>
<keyword evidence="9" id="KW-0732">Signal</keyword>
<dbReference type="InterPro" id="IPR036365">
    <property type="entry name" value="PGBD-like_sf"/>
</dbReference>
<protein>
    <submittedName>
        <fullName evidence="11">Lipoprotein-anchoring transpeptidase ErfK/SrfK</fullName>
    </submittedName>
</protein>
<dbReference type="GO" id="GO:0005576">
    <property type="term" value="C:extracellular region"/>
    <property type="evidence" value="ECO:0007669"/>
    <property type="project" value="TreeGrafter"/>
</dbReference>
<sequence length="376" mass="41172">MKIKALGGAIAAILWCAGALAAPEQPAPPAPPELTEQAIDAATFEDWRARDDARLAVEADRKAAEDAIAKARNKRERREARDRLAALPKAGDAPDPFLIRAQILLDRAHASPGAIDGLYGDNMRRAVRAFREMRGLPAGDQLDAEAWARLSEDQAKATLVYEITPEDEKGRYVGKPLPTDYAKLAKMKWIGFRDAAEMLAERFHLDEGLMRRLNPEADFDKAGSKILVAATGEDPAPDRRVLRILVDKAENELRAFDEGGALVMAAPATVGSGDTPSPTGTVKVTKPYLNPVYKYDPKKNFQQGKNKRKLTLRPGPNGPVGSMWIDLDKPTYGIHGAPEPSKIGKTESHGCVRLTNWDAETLGRLVEPEKTVVEFR</sequence>
<accession>A0A7W6D4Z0</accession>
<dbReference type="InterPro" id="IPR005490">
    <property type="entry name" value="LD_TPept_cat_dom"/>
</dbReference>
<dbReference type="UniPathway" id="UPA00219"/>
<evidence type="ECO:0000256" key="2">
    <source>
        <dbReference type="ARBA" id="ARBA00005992"/>
    </source>
</evidence>
<dbReference type="Pfam" id="PF03734">
    <property type="entry name" value="YkuD"/>
    <property type="match status" value="1"/>
</dbReference>
<dbReference type="CDD" id="cd16913">
    <property type="entry name" value="YkuD_like"/>
    <property type="match status" value="1"/>
</dbReference>
<dbReference type="InterPro" id="IPR036366">
    <property type="entry name" value="PGBDSf"/>
</dbReference>
<dbReference type="RefSeq" id="WP_183396548.1">
    <property type="nucleotide sequence ID" value="NZ_JACIDR010000007.1"/>
</dbReference>
<reference evidence="11 12" key="1">
    <citation type="submission" date="2020-08" db="EMBL/GenBank/DDBJ databases">
        <title>Genomic Encyclopedia of Type Strains, Phase IV (KMG-IV): sequencing the most valuable type-strain genomes for metagenomic binning, comparative biology and taxonomic classification.</title>
        <authorList>
            <person name="Goeker M."/>
        </authorList>
    </citation>
    <scope>NUCLEOTIDE SEQUENCE [LARGE SCALE GENOMIC DNA]</scope>
    <source>
        <strain evidence="11 12">DSM 25481</strain>
    </source>
</reference>
<feature type="coiled-coil region" evidence="8">
    <location>
        <begin position="54"/>
        <end position="81"/>
    </location>
</feature>
<feature type="chain" id="PRO_5030795208" evidence="9">
    <location>
        <begin position="22"/>
        <end position="376"/>
    </location>
</feature>
<name>A0A7W6D4Z0_9HYPH</name>
<keyword evidence="8" id="KW-0175">Coiled coil</keyword>
<evidence type="ECO:0000256" key="8">
    <source>
        <dbReference type="SAM" id="Coils"/>
    </source>
</evidence>
<dbReference type="SUPFAM" id="SSF47090">
    <property type="entry name" value="PGBD-like"/>
    <property type="match status" value="1"/>
</dbReference>
<dbReference type="InterPro" id="IPR050979">
    <property type="entry name" value="LD-transpeptidase"/>
</dbReference>
<keyword evidence="6 7" id="KW-0961">Cell wall biogenesis/degradation</keyword>
<evidence type="ECO:0000256" key="5">
    <source>
        <dbReference type="ARBA" id="ARBA00022984"/>
    </source>
</evidence>
<dbReference type="GO" id="GO:0018104">
    <property type="term" value="P:peptidoglycan-protein cross-linking"/>
    <property type="evidence" value="ECO:0007669"/>
    <property type="project" value="TreeGrafter"/>
</dbReference>
<dbReference type="GO" id="GO:0008360">
    <property type="term" value="P:regulation of cell shape"/>
    <property type="evidence" value="ECO:0007669"/>
    <property type="project" value="UniProtKB-UniRule"/>
</dbReference>
<dbReference type="InterPro" id="IPR038063">
    <property type="entry name" value="Transpep_catalytic_dom"/>
</dbReference>
<evidence type="ECO:0000256" key="1">
    <source>
        <dbReference type="ARBA" id="ARBA00004752"/>
    </source>
</evidence>
<evidence type="ECO:0000313" key="11">
    <source>
        <dbReference type="EMBL" id="MBB3974696.1"/>
    </source>
</evidence>
<dbReference type="GO" id="GO:0071555">
    <property type="term" value="P:cell wall organization"/>
    <property type="evidence" value="ECO:0007669"/>
    <property type="project" value="UniProtKB-UniRule"/>
</dbReference>
<dbReference type="PANTHER" id="PTHR30582">
    <property type="entry name" value="L,D-TRANSPEPTIDASE"/>
    <property type="match status" value="1"/>
</dbReference>
<keyword evidence="11" id="KW-0449">Lipoprotein</keyword>
<proteinExistence type="inferred from homology"/>
<feature type="active site" description="Nucleophile" evidence="7">
    <location>
        <position position="351"/>
    </location>
</feature>
<keyword evidence="4 7" id="KW-0133">Cell shape</keyword>
<organism evidence="11 12">
    <name type="scientific">Hansschlegelia beijingensis</name>
    <dbReference type="NCBI Taxonomy" id="1133344"/>
    <lineage>
        <taxon>Bacteria</taxon>
        <taxon>Pseudomonadati</taxon>
        <taxon>Pseudomonadota</taxon>
        <taxon>Alphaproteobacteria</taxon>
        <taxon>Hyphomicrobiales</taxon>
        <taxon>Methylopilaceae</taxon>
        <taxon>Hansschlegelia</taxon>
    </lineage>
</organism>
<evidence type="ECO:0000256" key="4">
    <source>
        <dbReference type="ARBA" id="ARBA00022960"/>
    </source>
</evidence>
<dbReference type="SUPFAM" id="SSF141523">
    <property type="entry name" value="L,D-transpeptidase catalytic domain-like"/>
    <property type="match status" value="1"/>
</dbReference>
<evidence type="ECO:0000259" key="10">
    <source>
        <dbReference type="PROSITE" id="PS52029"/>
    </source>
</evidence>
<dbReference type="Proteomes" id="UP000528964">
    <property type="component" value="Unassembled WGS sequence"/>
</dbReference>
<dbReference type="PANTHER" id="PTHR30582:SF30">
    <property type="entry name" value="BLR4375 PROTEIN"/>
    <property type="match status" value="1"/>
</dbReference>
<feature type="domain" description="L,D-TPase catalytic" evidence="10">
    <location>
        <begin position="242"/>
        <end position="376"/>
    </location>
</feature>
<keyword evidence="3" id="KW-0808">Transferase</keyword>
<comment type="similarity">
    <text evidence="2">Belongs to the YkuD family.</text>
</comment>
<evidence type="ECO:0000256" key="6">
    <source>
        <dbReference type="ARBA" id="ARBA00023316"/>
    </source>
</evidence>
<evidence type="ECO:0000256" key="9">
    <source>
        <dbReference type="SAM" id="SignalP"/>
    </source>
</evidence>
<dbReference type="GO" id="GO:0016740">
    <property type="term" value="F:transferase activity"/>
    <property type="evidence" value="ECO:0007669"/>
    <property type="project" value="UniProtKB-KW"/>
</dbReference>
<gene>
    <name evidence="11" type="ORF">GGR24_003383</name>
</gene>
<feature type="active site" description="Proton donor/acceptor" evidence="7">
    <location>
        <position position="335"/>
    </location>
</feature>
<keyword evidence="12" id="KW-1185">Reference proteome</keyword>
<dbReference type="Gene3D" id="2.40.440.10">
    <property type="entry name" value="L,D-transpeptidase catalytic domain-like"/>
    <property type="match status" value="1"/>
</dbReference>
<comment type="caution">
    <text evidence="11">The sequence shown here is derived from an EMBL/GenBank/DDBJ whole genome shotgun (WGS) entry which is preliminary data.</text>
</comment>
<keyword evidence="5 7" id="KW-0573">Peptidoglycan synthesis</keyword>
<dbReference type="AlphaFoldDB" id="A0A7W6D4Z0"/>
<evidence type="ECO:0000256" key="3">
    <source>
        <dbReference type="ARBA" id="ARBA00022679"/>
    </source>
</evidence>
<dbReference type="GO" id="GO:0071972">
    <property type="term" value="F:peptidoglycan L,D-transpeptidase activity"/>
    <property type="evidence" value="ECO:0007669"/>
    <property type="project" value="TreeGrafter"/>
</dbReference>